<gene>
    <name evidence="3" type="ORF">BDK61_1025</name>
</gene>
<sequence length="123" mass="13295">MSQSDHASHPFSVRLEKPSYVELVFSLVLVWGFGDALSTLFAAQFAGPGLEANPWIRTLLIHEPLLVIALKMAVVLYVGVVLLECRNVVERVPLWRAWLLTVVALGAVVVLGNTYVGLAAAAA</sequence>
<evidence type="ECO:0000256" key="1">
    <source>
        <dbReference type="SAM" id="Phobius"/>
    </source>
</evidence>
<feature type="transmembrane region" description="Helical" evidence="1">
    <location>
        <begin position="20"/>
        <end position="45"/>
    </location>
</feature>
<protein>
    <recommendedName>
        <fullName evidence="2">DUF5658 domain-containing protein</fullName>
    </recommendedName>
</protein>
<evidence type="ECO:0000313" key="3">
    <source>
        <dbReference type="EMBL" id="RKS81731.1"/>
    </source>
</evidence>
<name>A0A495R320_9EURY</name>
<organism evidence="3 4">
    <name type="scientific">Haloarcula quadrata</name>
    <dbReference type="NCBI Taxonomy" id="182779"/>
    <lineage>
        <taxon>Archaea</taxon>
        <taxon>Methanobacteriati</taxon>
        <taxon>Methanobacteriota</taxon>
        <taxon>Stenosarchaea group</taxon>
        <taxon>Halobacteria</taxon>
        <taxon>Halobacteriales</taxon>
        <taxon>Haloarculaceae</taxon>
        <taxon>Haloarcula</taxon>
    </lineage>
</organism>
<evidence type="ECO:0000259" key="2">
    <source>
        <dbReference type="Pfam" id="PF18902"/>
    </source>
</evidence>
<feature type="transmembrane region" description="Helical" evidence="1">
    <location>
        <begin position="65"/>
        <end position="85"/>
    </location>
</feature>
<evidence type="ECO:0000313" key="4">
    <source>
        <dbReference type="Proteomes" id="UP000268233"/>
    </source>
</evidence>
<dbReference type="AlphaFoldDB" id="A0A495R320"/>
<dbReference type="Proteomes" id="UP000268233">
    <property type="component" value="Unassembled WGS sequence"/>
</dbReference>
<feature type="transmembrane region" description="Helical" evidence="1">
    <location>
        <begin position="97"/>
        <end position="122"/>
    </location>
</feature>
<feature type="domain" description="DUF5658" evidence="2">
    <location>
        <begin position="27"/>
        <end position="116"/>
    </location>
</feature>
<dbReference type="InterPro" id="IPR043717">
    <property type="entry name" value="DUF5658"/>
</dbReference>
<comment type="caution">
    <text evidence="3">The sequence shown here is derived from an EMBL/GenBank/DDBJ whole genome shotgun (WGS) entry which is preliminary data.</text>
</comment>
<reference evidence="3 4" key="1">
    <citation type="submission" date="2018-10" db="EMBL/GenBank/DDBJ databases">
        <title>Genomic Encyclopedia of Archaeal and Bacterial Type Strains, Phase II (KMG-II): from individual species to whole genera.</title>
        <authorList>
            <person name="Goeker M."/>
        </authorList>
    </citation>
    <scope>NUCLEOTIDE SEQUENCE [LARGE SCALE GENOMIC DNA]</scope>
    <source>
        <strain evidence="3 4">DSM 11927</strain>
    </source>
</reference>
<keyword evidence="1" id="KW-0812">Transmembrane</keyword>
<keyword evidence="4" id="KW-1185">Reference proteome</keyword>
<keyword evidence="1" id="KW-0472">Membrane</keyword>
<proteinExistence type="predicted"/>
<dbReference type="RefSeq" id="WP_121302467.1">
    <property type="nucleotide sequence ID" value="NZ_RBWW01000001.1"/>
</dbReference>
<dbReference type="Pfam" id="PF18902">
    <property type="entry name" value="DUF5658"/>
    <property type="match status" value="1"/>
</dbReference>
<dbReference type="EMBL" id="RBWW01000001">
    <property type="protein sequence ID" value="RKS81731.1"/>
    <property type="molecule type" value="Genomic_DNA"/>
</dbReference>
<accession>A0A495R320</accession>
<keyword evidence="1" id="KW-1133">Transmembrane helix</keyword>